<dbReference type="InterPro" id="IPR006311">
    <property type="entry name" value="TAT_signal"/>
</dbReference>
<dbReference type="PANTHER" id="PTHR35936">
    <property type="entry name" value="MEMBRANE-BOUND LYTIC MUREIN TRANSGLYCOSYLASE F"/>
    <property type="match status" value="1"/>
</dbReference>
<dbReference type="InterPro" id="IPR001638">
    <property type="entry name" value="Solute-binding_3/MltF_N"/>
</dbReference>
<feature type="domain" description="Solute-binding protein family 3/N-terminal" evidence="3">
    <location>
        <begin position="67"/>
        <end position="294"/>
    </location>
</feature>
<dbReference type="Pfam" id="PF00497">
    <property type="entry name" value="SBP_bac_3"/>
    <property type="match status" value="1"/>
</dbReference>
<name>A0ABV5LN22_9ACTN</name>
<reference evidence="4 5" key="1">
    <citation type="submission" date="2024-09" db="EMBL/GenBank/DDBJ databases">
        <authorList>
            <person name="Sun Q."/>
            <person name="Mori K."/>
        </authorList>
    </citation>
    <scope>NUCLEOTIDE SEQUENCE [LARGE SCALE GENOMIC DNA]</scope>
    <source>
        <strain evidence="4 5">TISTR 1856</strain>
    </source>
</reference>
<evidence type="ECO:0000313" key="4">
    <source>
        <dbReference type="EMBL" id="MFB9375467.1"/>
    </source>
</evidence>
<evidence type="ECO:0000256" key="1">
    <source>
        <dbReference type="ARBA" id="ARBA00022729"/>
    </source>
</evidence>
<feature type="chain" id="PRO_5046987676" evidence="2">
    <location>
        <begin position="19"/>
        <end position="304"/>
    </location>
</feature>
<evidence type="ECO:0000259" key="3">
    <source>
        <dbReference type="SMART" id="SM00062"/>
    </source>
</evidence>
<dbReference type="SMART" id="SM00062">
    <property type="entry name" value="PBPb"/>
    <property type="match status" value="1"/>
</dbReference>
<dbReference type="EMBL" id="JBHMDM010000001">
    <property type="protein sequence ID" value="MFB9375467.1"/>
    <property type="molecule type" value="Genomic_DNA"/>
</dbReference>
<organism evidence="4 5">
    <name type="scientific">Kineococcus gynurae</name>
    <dbReference type="NCBI Taxonomy" id="452979"/>
    <lineage>
        <taxon>Bacteria</taxon>
        <taxon>Bacillati</taxon>
        <taxon>Actinomycetota</taxon>
        <taxon>Actinomycetes</taxon>
        <taxon>Kineosporiales</taxon>
        <taxon>Kineosporiaceae</taxon>
        <taxon>Kineococcus</taxon>
    </lineage>
</organism>
<dbReference type="RefSeq" id="WP_380136275.1">
    <property type="nucleotide sequence ID" value="NZ_JBHLUI010000006.1"/>
</dbReference>
<proteinExistence type="predicted"/>
<keyword evidence="5" id="KW-1185">Reference proteome</keyword>
<evidence type="ECO:0000313" key="5">
    <source>
        <dbReference type="Proteomes" id="UP001589748"/>
    </source>
</evidence>
<keyword evidence="1 2" id="KW-0732">Signal</keyword>
<dbReference type="PROSITE" id="PS51257">
    <property type="entry name" value="PROKAR_LIPOPROTEIN"/>
    <property type="match status" value="1"/>
</dbReference>
<comment type="caution">
    <text evidence="4">The sequence shown here is derived from an EMBL/GenBank/DDBJ whole genome shotgun (WGS) entry which is preliminary data.</text>
</comment>
<dbReference type="CDD" id="cd01004">
    <property type="entry name" value="PBP2_MidA_like"/>
    <property type="match status" value="1"/>
</dbReference>
<accession>A0ABV5LN22</accession>
<sequence>MALPTARRSFLASCGLLAAGALTLAGCGSDSLSGSTPGASSQAPATSVAADSSLKAMLPQSVQDSGVLRVGTNATYAPNEFLQGDKIVGMDIDIINAVAAKLGVKAEFTNAEFDSLIGGVSANRYDAAISSFSITDERLQQIDMVQYFSAGTQWATKKGNPDNVDPNSPCGLSVSVQTGSTQQLDDLPPKNEACTAAGKPGITVLPFDSQADAANALVSGRVQAMLADSPVTAYAVKQTGDQLELVGDIYDSAPYGIVLPKGGGQTAEAVSKALEEIAKDGSYETAMTNWGAEAGAVTEFPVNP</sequence>
<gene>
    <name evidence="4" type="ORF">ACFFVI_00650</name>
</gene>
<dbReference type="Gene3D" id="3.40.190.10">
    <property type="entry name" value="Periplasmic binding protein-like II"/>
    <property type="match status" value="2"/>
</dbReference>
<dbReference type="SUPFAM" id="SSF53850">
    <property type="entry name" value="Periplasmic binding protein-like II"/>
    <property type="match status" value="1"/>
</dbReference>
<dbReference type="PANTHER" id="PTHR35936:SF17">
    <property type="entry name" value="ARGININE-BINDING EXTRACELLULAR PROTEIN ARTP"/>
    <property type="match status" value="1"/>
</dbReference>
<feature type="signal peptide" evidence="2">
    <location>
        <begin position="1"/>
        <end position="18"/>
    </location>
</feature>
<dbReference type="Proteomes" id="UP001589748">
    <property type="component" value="Unassembled WGS sequence"/>
</dbReference>
<evidence type="ECO:0000256" key="2">
    <source>
        <dbReference type="SAM" id="SignalP"/>
    </source>
</evidence>
<protein>
    <submittedName>
        <fullName evidence="4">ABC transporter substrate-binding protein</fullName>
    </submittedName>
</protein>
<dbReference type="PROSITE" id="PS51318">
    <property type="entry name" value="TAT"/>
    <property type="match status" value="1"/>
</dbReference>